<dbReference type="PANTHER" id="PTHR30547">
    <property type="entry name" value="UNCHARACTERIZED PROTEIN YHCG-RELATED"/>
    <property type="match status" value="1"/>
</dbReference>
<dbReference type="OrthoDB" id="9801263at2"/>
<dbReference type="HOGENOM" id="CLU_1418769_0_0_4"/>
<dbReference type="Pfam" id="PF06250">
    <property type="entry name" value="YhcG_C"/>
    <property type="match status" value="1"/>
</dbReference>
<organism evidence="2">
    <name type="scientific">Accumulibacter regalis</name>
    <dbReference type="NCBI Taxonomy" id="522306"/>
    <lineage>
        <taxon>Bacteria</taxon>
        <taxon>Pseudomonadati</taxon>
        <taxon>Pseudomonadota</taxon>
        <taxon>Betaproteobacteria</taxon>
        <taxon>Candidatus Accumulibacter</taxon>
    </lineage>
</organism>
<geneLocation type="plasmid" evidence="2">
    <name>pAph01</name>
</geneLocation>
<reference evidence="2" key="2">
    <citation type="submission" date="2009-09" db="EMBL/GenBank/DDBJ databases">
        <title>Complete sequence of plasmid1 of Candidatus Accumulibacter phosphatis clade IIA str. UW-1.</title>
        <authorList>
            <consortium name="US DOE Joint Genome Institute"/>
            <person name="Martin H.G."/>
            <person name="Ivanova N."/>
            <person name="Kunin V."/>
            <person name="Warnecke F."/>
            <person name="Barry K."/>
            <person name="He S."/>
            <person name="Salamov A."/>
            <person name="Szeto E."/>
            <person name="Dalin E."/>
            <person name="Pangilinan J.L."/>
            <person name="Lapidus A."/>
            <person name="Lowry S."/>
            <person name="Kyrpides N.C."/>
            <person name="McMahon K.D."/>
            <person name="Hugenholtz P."/>
        </authorList>
    </citation>
    <scope>NUCLEOTIDE SEQUENCE [LARGE SCALE GENOMIC DNA]</scope>
    <source>
        <strain evidence="2">UW-1</strain>
        <plasmid evidence="2">pAph01</plasmid>
        <plasmid>UW-1</plasmid>
    </source>
</reference>
<reference evidence="2" key="1">
    <citation type="submission" date="2009-08" db="EMBL/GenBank/DDBJ databases">
        <authorList>
            <consortium name="US DOE Joint Genome Institute"/>
            <person name="Lucas S."/>
            <person name="Copeland A."/>
            <person name="Lapidus A."/>
            <person name="Glavina del Rio T."/>
            <person name="Dalin E."/>
            <person name="Tice H."/>
            <person name="Bruce D."/>
            <person name="Barry K."/>
            <person name="Pitluck S."/>
            <person name="Lowry S."/>
            <person name="Larimer F."/>
            <person name="Land M."/>
            <person name="Hauser L."/>
            <person name="Kyrpides N."/>
            <person name="Ivanova N."/>
            <person name="McMahon K.D."/>
            <person name="Hugenholtz P."/>
        </authorList>
    </citation>
    <scope>NUCLEOTIDE SEQUENCE</scope>
    <source>
        <strain evidence="2">UW-1</strain>
        <plasmid evidence="2">pAph01</plasmid>
    </source>
</reference>
<dbReference type="InterPro" id="IPR053148">
    <property type="entry name" value="PD-DEXK-like_domain"/>
</dbReference>
<keyword evidence="2" id="KW-0614">Plasmid</keyword>
<dbReference type="PANTHER" id="PTHR30547:SF5">
    <property type="entry name" value="NUCLEASE YHCG-RELATED"/>
    <property type="match status" value="1"/>
</dbReference>
<gene>
    <name evidence="2" type="ordered locus">CAP2UW1_4582</name>
</gene>
<dbReference type="EMBL" id="CP001716">
    <property type="protein sequence ID" value="ACV37715.1"/>
    <property type="molecule type" value="Genomic_DNA"/>
</dbReference>
<name>C7RVQ5_ACCRE</name>
<dbReference type="KEGG" id="app:CAP2UW1_4582"/>
<feature type="domain" description="YhcG PDDEXK nuclease" evidence="1">
    <location>
        <begin position="72"/>
        <end position="128"/>
    </location>
</feature>
<accession>C7RVQ5</accession>
<dbReference type="InterPro" id="IPR009362">
    <property type="entry name" value="YhcG_C"/>
</dbReference>
<evidence type="ECO:0000259" key="1">
    <source>
        <dbReference type="Pfam" id="PF06250"/>
    </source>
</evidence>
<evidence type="ECO:0000313" key="2">
    <source>
        <dbReference type="EMBL" id="ACV37715.1"/>
    </source>
</evidence>
<sequence>MRGLSPRNMKYMPAFAEAWPESEWYIRKTTENGWSRSVLELQIETAAHRRVGAAQTNFDRALPSPQSDLARDILKDSYTFDFLGITDASNERTIEKALVLRLRDFLIELGVGSAFVGSQNRLEVDGRNGCARLVVLPYSISHGSPISILGSSLCAMYGEAVLRASCHAGWPTLGGVPGRSLGYGKFPRALP</sequence>
<proteinExistence type="predicted"/>
<protein>
    <recommendedName>
        <fullName evidence="1">YhcG PDDEXK nuclease domain-containing protein</fullName>
    </recommendedName>
</protein>
<dbReference type="AlphaFoldDB" id="C7RVQ5"/>